<dbReference type="InterPro" id="IPR015904">
    <property type="entry name" value="Sulphide_quinone_reductase"/>
</dbReference>
<dbReference type="InterPro" id="IPR036188">
    <property type="entry name" value="FAD/NAD-bd_sf"/>
</dbReference>
<accession>A0A1H7SN65</accession>
<dbReference type="PRINTS" id="PR00420">
    <property type="entry name" value="RNGMNOXGNASE"/>
</dbReference>
<sequence length="403" mass="43550">MSITPGSASKRHRVLIVGGGTAGITVAARLRRAGVTDIALLDPSDVHWYQPLWTLVGGGQAEIGGTRRPEAAVIPGGVRWIKDAAVSVDPDVQTVTTGNGTEIGYDFLVMAAGIQLDWQAVPGLAGTLGRDGVSSNYSPELAPRTWDFIRGLRSGTAVFTQPSGPFKCGGAPQKIAYLAADHWRKQGRLDRIRIVQVIPDQVIFKAPDWARVLTGVAARYGIEVRLGSELAGVDPDRREVTITSGGGKQTLGYDLLHSVPPQSSPDWVKTSPLADAASPFGYVHVDKHTLAHPRYPNVFALGDVANLPTSKTGAAVRKQAPVVVENLLATAKGRTPTARYDGYTSCPLVTARDKMLLAEFDYDLRPTPSFPLIDTLKERRDMWLLKRYGLPAMYWHGMLKGRA</sequence>
<evidence type="ECO:0000259" key="1">
    <source>
        <dbReference type="Pfam" id="PF07992"/>
    </source>
</evidence>
<dbReference type="GO" id="GO:0070221">
    <property type="term" value="P:sulfide oxidation, using sulfide:quinone oxidoreductase"/>
    <property type="evidence" value="ECO:0007669"/>
    <property type="project" value="TreeGrafter"/>
</dbReference>
<dbReference type="SUPFAM" id="SSF51905">
    <property type="entry name" value="FAD/NAD(P)-binding domain"/>
    <property type="match status" value="1"/>
</dbReference>
<name>A0A1H7SN65_9ACTN</name>
<reference evidence="2 3" key="1">
    <citation type="submission" date="2016-10" db="EMBL/GenBank/DDBJ databases">
        <authorList>
            <person name="de Groot N.N."/>
        </authorList>
    </citation>
    <scope>NUCLEOTIDE SEQUENCE [LARGE SCALE GENOMIC DNA]</scope>
    <source>
        <strain evidence="2 3">DSM 43357</strain>
    </source>
</reference>
<proteinExistence type="predicted"/>
<feature type="domain" description="FAD/NAD(P)-binding" evidence="1">
    <location>
        <begin position="13"/>
        <end position="310"/>
    </location>
</feature>
<dbReference type="Proteomes" id="UP000198953">
    <property type="component" value="Unassembled WGS sequence"/>
</dbReference>
<evidence type="ECO:0000313" key="3">
    <source>
        <dbReference type="Proteomes" id="UP000198953"/>
    </source>
</evidence>
<evidence type="ECO:0000313" key="2">
    <source>
        <dbReference type="EMBL" id="SEL73918.1"/>
    </source>
</evidence>
<protein>
    <submittedName>
        <fullName evidence="2">Sulfide:quinone oxidoreductase</fullName>
    </submittedName>
</protein>
<dbReference type="InterPro" id="IPR023753">
    <property type="entry name" value="FAD/NAD-binding_dom"/>
</dbReference>
<keyword evidence="3" id="KW-1185">Reference proteome</keyword>
<dbReference type="GO" id="GO:0071949">
    <property type="term" value="F:FAD binding"/>
    <property type="evidence" value="ECO:0007669"/>
    <property type="project" value="TreeGrafter"/>
</dbReference>
<dbReference type="STRING" id="46177.SAMN05660976_03274"/>
<dbReference type="PANTHER" id="PTHR10632:SF2">
    <property type="entry name" value="SULFIDE:QUINONE OXIDOREDUCTASE, MITOCHONDRIAL"/>
    <property type="match status" value="1"/>
</dbReference>
<dbReference type="Pfam" id="PF07992">
    <property type="entry name" value="Pyr_redox_2"/>
    <property type="match status" value="1"/>
</dbReference>
<dbReference type="AlphaFoldDB" id="A0A1H7SN65"/>
<dbReference type="GO" id="GO:0070224">
    <property type="term" value="F:sulfide:quinone oxidoreductase activity"/>
    <property type="evidence" value="ECO:0007669"/>
    <property type="project" value="TreeGrafter"/>
</dbReference>
<dbReference type="RefSeq" id="WP_091101172.1">
    <property type="nucleotide sequence ID" value="NZ_FOBF01000006.1"/>
</dbReference>
<gene>
    <name evidence="2" type="ORF">SAMN05660976_03274</name>
</gene>
<organism evidence="2 3">
    <name type="scientific">Nonomuraea pusilla</name>
    <dbReference type="NCBI Taxonomy" id="46177"/>
    <lineage>
        <taxon>Bacteria</taxon>
        <taxon>Bacillati</taxon>
        <taxon>Actinomycetota</taxon>
        <taxon>Actinomycetes</taxon>
        <taxon>Streptosporangiales</taxon>
        <taxon>Streptosporangiaceae</taxon>
        <taxon>Nonomuraea</taxon>
    </lineage>
</organism>
<dbReference type="EMBL" id="FOBF01000006">
    <property type="protein sequence ID" value="SEL73918.1"/>
    <property type="molecule type" value="Genomic_DNA"/>
</dbReference>
<dbReference type="PANTHER" id="PTHR10632">
    <property type="entry name" value="SULFIDE:QUINONE OXIDOREDUCTASE"/>
    <property type="match status" value="1"/>
</dbReference>
<dbReference type="OrthoDB" id="9802771at2"/>
<dbReference type="Gene3D" id="3.50.50.60">
    <property type="entry name" value="FAD/NAD(P)-binding domain"/>
    <property type="match status" value="2"/>
</dbReference>